<organism evidence="1">
    <name type="scientific">mine drainage metagenome</name>
    <dbReference type="NCBI Taxonomy" id="410659"/>
    <lineage>
        <taxon>unclassified sequences</taxon>
        <taxon>metagenomes</taxon>
        <taxon>ecological metagenomes</taxon>
    </lineage>
</organism>
<dbReference type="GO" id="GO:0016020">
    <property type="term" value="C:membrane"/>
    <property type="evidence" value="ECO:0007669"/>
    <property type="project" value="InterPro"/>
</dbReference>
<sequence>MSYGLDRVTIEHISELKTPTKQDFEKNAPTINNIRLWDHRPLLTTVRQLQQ</sequence>
<proteinExistence type="predicted"/>
<comment type="caution">
    <text evidence="1">The sequence shown here is derived from an EMBL/GenBank/DDBJ whole genome shotgun (WGS) entry which is preliminary data.</text>
</comment>
<dbReference type="InterPro" id="IPR005372">
    <property type="entry name" value="UPF0182"/>
</dbReference>
<reference evidence="1" key="2">
    <citation type="journal article" date="2014" name="ISME J.">
        <title>Microbial stratification in low pH oxic and suboxic macroscopic growths along an acid mine drainage.</title>
        <authorList>
            <person name="Mendez-Garcia C."/>
            <person name="Mesa V."/>
            <person name="Sprenger R.R."/>
            <person name="Richter M."/>
            <person name="Diez M.S."/>
            <person name="Solano J."/>
            <person name="Bargiela R."/>
            <person name="Golyshina O.V."/>
            <person name="Manteca A."/>
            <person name="Ramos J.L."/>
            <person name="Gallego J.R."/>
            <person name="Llorente I."/>
            <person name="Martins Dos Santos V.A."/>
            <person name="Jensen O.N."/>
            <person name="Pelaez A.I."/>
            <person name="Sanchez J."/>
            <person name="Ferrer M."/>
        </authorList>
    </citation>
    <scope>NUCLEOTIDE SEQUENCE</scope>
</reference>
<dbReference type="AlphaFoldDB" id="T1B8C4"/>
<dbReference type="EMBL" id="AUZX01006222">
    <property type="protein sequence ID" value="EQD64708.1"/>
    <property type="molecule type" value="Genomic_DNA"/>
</dbReference>
<reference evidence="1" key="1">
    <citation type="submission" date="2013-08" db="EMBL/GenBank/DDBJ databases">
        <authorList>
            <person name="Mendez C."/>
            <person name="Richter M."/>
            <person name="Ferrer M."/>
            <person name="Sanchez J."/>
        </authorList>
    </citation>
    <scope>NUCLEOTIDE SEQUENCE</scope>
</reference>
<gene>
    <name evidence="1" type="ORF">B1A_08736</name>
</gene>
<feature type="non-terminal residue" evidence="1">
    <location>
        <position position="51"/>
    </location>
</feature>
<dbReference type="Pfam" id="PF03699">
    <property type="entry name" value="UPF0182"/>
    <property type="match status" value="1"/>
</dbReference>
<accession>T1B8C4</accession>
<name>T1B8C4_9ZZZZ</name>
<protein>
    <submittedName>
        <fullName evidence="1">Protein belonging to Uncharacterized protein family UPF0182</fullName>
    </submittedName>
</protein>
<evidence type="ECO:0000313" key="1">
    <source>
        <dbReference type="EMBL" id="EQD64708.1"/>
    </source>
</evidence>